<comment type="caution">
    <text evidence="1">The sequence shown here is derived from an EMBL/GenBank/DDBJ whole genome shotgun (WGS) entry which is preliminary data.</text>
</comment>
<protein>
    <submittedName>
        <fullName evidence="1">Uncharacterized protein</fullName>
    </submittedName>
</protein>
<sequence length="187" mass="21739">MNKIHIELANYLTCIQKENEYCFRKVINTSFIRKIANFQIKLSNNKALKYNCYHKQVMRFLPKVTNKVILSNCNITKNQFRKIIQVGRHIKEVKFLCCSLVLDGLVLDTNLDYSIRLLSFTQLDQKNPQASEEFLESLKTFARAASQTSLKTSLKLLCIQDPMTSKITHKYFKNLNFSLINLQSPPP</sequence>
<evidence type="ECO:0000313" key="2">
    <source>
        <dbReference type="Proteomes" id="UP001295684"/>
    </source>
</evidence>
<dbReference type="AlphaFoldDB" id="A0AAD2D502"/>
<proteinExistence type="predicted"/>
<name>A0AAD2D502_EUPCR</name>
<gene>
    <name evidence="1" type="ORF">ECRASSUSDP1_LOCUS21131</name>
</gene>
<reference evidence="1" key="1">
    <citation type="submission" date="2023-07" db="EMBL/GenBank/DDBJ databases">
        <authorList>
            <consortium name="AG Swart"/>
            <person name="Singh M."/>
            <person name="Singh A."/>
            <person name="Seah K."/>
            <person name="Emmerich C."/>
        </authorList>
    </citation>
    <scope>NUCLEOTIDE SEQUENCE</scope>
    <source>
        <strain evidence="1">DP1</strain>
    </source>
</reference>
<organism evidence="1 2">
    <name type="scientific">Euplotes crassus</name>
    <dbReference type="NCBI Taxonomy" id="5936"/>
    <lineage>
        <taxon>Eukaryota</taxon>
        <taxon>Sar</taxon>
        <taxon>Alveolata</taxon>
        <taxon>Ciliophora</taxon>
        <taxon>Intramacronucleata</taxon>
        <taxon>Spirotrichea</taxon>
        <taxon>Hypotrichia</taxon>
        <taxon>Euplotida</taxon>
        <taxon>Euplotidae</taxon>
        <taxon>Moneuplotes</taxon>
    </lineage>
</organism>
<dbReference type="EMBL" id="CAMPGE010021573">
    <property type="protein sequence ID" value="CAI2379718.1"/>
    <property type="molecule type" value="Genomic_DNA"/>
</dbReference>
<keyword evidence="2" id="KW-1185">Reference proteome</keyword>
<evidence type="ECO:0000313" key="1">
    <source>
        <dbReference type="EMBL" id="CAI2379718.1"/>
    </source>
</evidence>
<dbReference type="Proteomes" id="UP001295684">
    <property type="component" value="Unassembled WGS sequence"/>
</dbReference>
<accession>A0AAD2D502</accession>